<accession>A0A3Q7HX14</accession>
<protein>
    <submittedName>
        <fullName evidence="4">Uncharacterized protein</fullName>
    </submittedName>
</protein>
<evidence type="ECO:0000256" key="2">
    <source>
        <dbReference type="ARBA" id="ARBA00022737"/>
    </source>
</evidence>
<dbReference type="InterPro" id="IPR015943">
    <property type="entry name" value="WD40/YVTN_repeat-like_dom_sf"/>
</dbReference>
<dbReference type="Pfam" id="PF00400">
    <property type="entry name" value="WD40"/>
    <property type="match status" value="4"/>
</dbReference>
<dbReference type="SUPFAM" id="SSF50978">
    <property type="entry name" value="WD40 repeat-like"/>
    <property type="match status" value="1"/>
</dbReference>
<evidence type="ECO:0000313" key="5">
    <source>
        <dbReference type="Proteomes" id="UP000004994"/>
    </source>
</evidence>
<dbReference type="Gramene" id="Solyc08g082900.3.1">
    <property type="protein sequence ID" value="Solyc08g082900.3.1"/>
    <property type="gene ID" value="Solyc08g082900.3"/>
</dbReference>
<dbReference type="InterPro" id="IPR040324">
    <property type="entry name" value="WDR44/Dgr2"/>
</dbReference>
<keyword evidence="1 3" id="KW-0853">WD repeat</keyword>
<dbReference type="PaxDb" id="4081-Solyc08g082900.2.1"/>
<dbReference type="PROSITE" id="PS50082">
    <property type="entry name" value="WD_REPEATS_2"/>
    <property type="match status" value="3"/>
</dbReference>
<dbReference type="Proteomes" id="UP000004994">
    <property type="component" value="Chromosome 8"/>
</dbReference>
<evidence type="ECO:0000256" key="1">
    <source>
        <dbReference type="ARBA" id="ARBA00022574"/>
    </source>
</evidence>
<sequence>MMGSYSEFEEECFFDSREEITSVSDLGSDCNETCVRSLGDECVLGYDLWNKDPESVDERRDRFLKWIGLSSSWDGPDGKEKGGITTHYRKMSVDRIRDVGETVLANSDSQESCFSGRSSQSFHSNEALELDEDGAAEVRLHWKIRNLDNGVEFVLDEFSQEGMLSQVREVGSNKLFTAEEFHRTLGPSPLVQKYLRRAADGIDTVDTKTKTKRSWLQKLTVATHNKVKSMGDKVKGKESNLKTGTNIQRVRVHTCDKESKELSSLHTGQEFLAHEGSISTMKFSPCGQYLASAGKDGMVRMWRVIADEIPNNLNAHDGDSSCLYFSLTPTSKLASLNDNKEKISVSKMMRKSPESACVVLPPKIFRILEKPLHEFHGHSGEVLALSWSRNGCNSGNGHHFLQYLLSSSVDKTARLWKVGQDQCLGVYSHNNYVTCVEFNPIDDNIFISGSIDGKIRLWEVHGCRVIDWTDVKEIVTAVCYCPDGKGGVVGSMDGNCHFYDVIVLSLALSNGCEIFTSSLKSAYGNQLQMGSQVCLPGKKKLARKRITGFQYCPSDSSKVMVTSADSQVRILCRSNIICKFKGIRNSGNQFPASFTSDGKHILAVTEDSNVHIWNYTEQGRRTNKPKKVRSSESFFSNNASVALPWSGFNTNPGTLPRSSILENRNVNRNSLPRASDCFSLGRTFLVDSLTKGSATWPEEKLPNSSSPVTVFPSVCKSEYKFLKSAWQGALSSPHLWGLVVVTAGLDGCIRTFLNYGLPIRF</sequence>
<feature type="repeat" description="WD" evidence="3">
    <location>
        <begin position="426"/>
        <end position="460"/>
    </location>
</feature>
<dbReference type="STRING" id="4081.A0A3Q7HX14"/>
<feature type="repeat" description="WD" evidence="3">
    <location>
        <begin position="375"/>
        <end position="426"/>
    </location>
</feature>
<dbReference type="EnsemblPlants" id="Solyc08g082900.3.1">
    <property type="protein sequence ID" value="Solyc08g082900.3.1"/>
    <property type="gene ID" value="Solyc08g082900.3"/>
</dbReference>
<dbReference type="InParanoid" id="A0A3Q7HX14"/>
<dbReference type="PROSITE" id="PS50294">
    <property type="entry name" value="WD_REPEATS_REGION"/>
    <property type="match status" value="2"/>
</dbReference>
<reference evidence="4" key="2">
    <citation type="submission" date="2019-01" db="UniProtKB">
        <authorList>
            <consortium name="EnsemblPlants"/>
        </authorList>
    </citation>
    <scope>IDENTIFICATION</scope>
    <source>
        <strain evidence="4">cv. Heinz 1706</strain>
    </source>
</reference>
<dbReference type="OMA" id="DCESATT"/>
<dbReference type="SMART" id="SM00320">
    <property type="entry name" value="WD40"/>
    <property type="match status" value="6"/>
</dbReference>
<dbReference type="PRINTS" id="PR00320">
    <property type="entry name" value="GPROTEINBRPT"/>
</dbReference>
<evidence type="ECO:0000256" key="3">
    <source>
        <dbReference type="PROSITE-ProRule" id="PRU00221"/>
    </source>
</evidence>
<keyword evidence="5" id="KW-1185">Reference proteome</keyword>
<name>A0A3Q7HX14_SOLLC</name>
<reference evidence="4" key="1">
    <citation type="journal article" date="2012" name="Nature">
        <title>The tomato genome sequence provides insights into fleshy fruit evolution.</title>
        <authorList>
            <consortium name="Tomato Genome Consortium"/>
        </authorList>
    </citation>
    <scope>NUCLEOTIDE SEQUENCE [LARGE SCALE GENOMIC DNA]</scope>
    <source>
        <strain evidence="4">cv. Heinz 1706</strain>
    </source>
</reference>
<feature type="repeat" description="WD" evidence="3">
    <location>
        <begin position="271"/>
        <end position="304"/>
    </location>
</feature>
<dbReference type="PANTHER" id="PTHR14221">
    <property type="entry name" value="WD REPEAT DOMAIN 44"/>
    <property type="match status" value="1"/>
</dbReference>
<dbReference type="AlphaFoldDB" id="A0A3Q7HX14"/>
<dbReference type="InterPro" id="IPR036322">
    <property type="entry name" value="WD40_repeat_dom_sf"/>
</dbReference>
<organism evidence="4">
    <name type="scientific">Solanum lycopersicum</name>
    <name type="common">Tomato</name>
    <name type="synonym">Lycopersicon esculentum</name>
    <dbReference type="NCBI Taxonomy" id="4081"/>
    <lineage>
        <taxon>Eukaryota</taxon>
        <taxon>Viridiplantae</taxon>
        <taxon>Streptophyta</taxon>
        <taxon>Embryophyta</taxon>
        <taxon>Tracheophyta</taxon>
        <taxon>Spermatophyta</taxon>
        <taxon>Magnoliopsida</taxon>
        <taxon>eudicotyledons</taxon>
        <taxon>Gunneridae</taxon>
        <taxon>Pentapetalae</taxon>
        <taxon>asterids</taxon>
        <taxon>lamiids</taxon>
        <taxon>Solanales</taxon>
        <taxon>Solanaceae</taxon>
        <taxon>Solanoideae</taxon>
        <taxon>Solaneae</taxon>
        <taxon>Solanum</taxon>
        <taxon>Solanum subgen. Lycopersicon</taxon>
    </lineage>
</organism>
<keyword evidence="2" id="KW-0677">Repeat</keyword>
<proteinExistence type="predicted"/>
<dbReference type="Gene3D" id="2.130.10.10">
    <property type="entry name" value="YVTN repeat-like/Quinoprotein amine dehydrogenase"/>
    <property type="match status" value="2"/>
</dbReference>
<dbReference type="InterPro" id="IPR001680">
    <property type="entry name" value="WD40_rpt"/>
</dbReference>
<evidence type="ECO:0000313" key="4">
    <source>
        <dbReference type="EnsemblPlants" id="Solyc08g082900.3.1"/>
    </source>
</evidence>
<dbReference type="PANTHER" id="PTHR14221:SF28">
    <property type="entry name" value="WD REPEAT-CONTAINING PROTEIN 44-LIKE"/>
    <property type="match status" value="1"/>
</dbReference>
<dbReference type="InterPro" id="IPR020472">
    <property type="entry name" value="WD40_PAC1"/>
</dbReference>